<sequence>MGISQAALAKLVGISQPYYGQIEIGEKVPSADVLQKLAAATDTSVGWLLDNIEDPASADYNTDQRVAVLNDLRAAPGLRALAEDEPMCHVLEISNAEWKGLKSIALSVQPDKDGYLLLLQTIRHIERLASVKGAGRPRKERD</sequence>
<gene>
    <name evidence="2" type="ORF">D779_2133</name>
</gene>
<dbReference type="OrthoDB" id="129597at2"/>
<dbReference type="InterPro" id="IPR001387">
    <property type="entry name" value="Cro/C1-type_HTH"/>
</dbReference>
<dbReference type="SMART" id="SM00530">
    <property type="entry name" value="HTH_XRE"/>
    <property type="match status" value="1"/>
</dbReference>
<dbReference type="Gene3D" id="1.10.260.40">
    <property type="entry name" value="lambda repressor-like DNA-binding domains"/>
    <property type="match status" value="1"/>
</dbReference>
<name>W9V5W8_9GAMM</name>
<accession>W9V5W8</accession>
<comment type="caution">
    <text evidence="2">The sequence shown here is derived from an EMBL/GenBank/DDBJ whole genome shotgun (WGS) entry which is preliminary data.</text>
</comment>
<protein>
    <recommendedName>
        <fullName evidence="1">HTH cro/C1-type domain-containing protein</fullName>
    </recommendedName>
</protein>
<evidence type="ECO:0000259" key="1">
    <source>
        <dbReference type="PROSITE" id="PS50943"/>
    </source>
</evidence>
<dbReference type="AlphaFoldDB" id="W9V5W8"/>
<keyword evidence="3" id="KW-1185">Reference proteome</keyword>
<dbReference type="GO" id="GO:0003677">
    <property type="term" value="F:DNA binding"/>
    <property type="evidence" value="ECO:0007669"/>
    <property type="project" value="InterPro"/>
</dbReference>
<dbReference type="InterPro" id="IPR010982">
    <property type="entry name" value="Lambda_DNA-bd_dom_sf"/>
</dbReference>
<dbReference type="SUPFAM" id="SSF47413">
    <property type="entry name" value="lambda repressor-like DNA-binding domains"/>
    <property type="match status" value="1"/>
</dbReference>
<dbReference type="PROSITE" id="PS50943">
    <property type="entry name" value="HTH_CROC1"/>
    <property type="match status" value="1"/>
</dbReference>
<dbReference type="Pfam" id="PF01381">
    <property type="entry name" value="HTH_3"/>
    <property type="match status" value="1"/>
</dbReference>
<evidence type="ECO:0000313" key="3">
    <source>
        <dbReference type="Proteomes" id="UP000019460"/>
    </source>
</evidence>
<proteinExistence type="predicted"/>
<evidence type="ECO:0000313" key="2">
    <source>
        <dbReference type="EMBL" id="EXJ14764.1"/>
    </source>
</evidence>
<dbReference type="Proteomes" id="UP000019460">
    <property type="component" value="Unassembled WGS sequence"/>
</dbReference>
<organism evidence="2 3">
    <name type="scientific">Imhoffiella purpurea</name>
    <dbReference type="NCBI Taxonomy" id="1249627"/>
    <lineage>
        <taxon>Bacteria</taxon>
        <taxon>Pseudomonadati</taxon>
        <taxon>Pseudomonadota</taxon>
        <taxon>Gammaproteobacteria</taxon>
        <taxon>Chromatiales</taxon>
        <taxon>Chromatiaceae</taxon>
        <taxon>Imhoffiella</taxon>
    </lineage>
</organism>
<dbReference type="EMBL" id="AONC01000036">
    <property type="protein sequence ID" value="EXJ14764.1"/>
    <property type="molecule type" value="Genomic_DNA"/>
</dbReference>
<dbReference type="STRING" id="1249627.D779_2133"/>
<dbReference type="eggNOG" id="COG1396">
    <property type="taxonomic scope" value="Bacteria"/>
</dbReference>
<dbReference type="CDD" id="cd00093">
    <property type="entry name" value="HTH_XRE"/>
    <property type="match status" value="1"/>
</dbReference>
<reference evidence="2 3" key="1">
    <citation type="submission" date="2012-11" db="EMBL/GenBank/DDBJ databases">
        <title>Genome assembly of Thiorhodococcus sp. AK35.</title>
        <authorList>
            <person name="Nupur N."/>
            <person name="Khatri I."/>
            <person name="Subramanian S."/>
            <person name="Pinnaka A."/>
        </authorList>
    </citation>
    <scope>NUCLEOTIDE SEQUENCE [LARGE SCALE GENOMIC DNA]</scope>
    <source>
        <strain evidence="2 3">AK35</strain>
    </source>
</reference>
<feature type="domain" description="HTH cro/C1-type" evidence="1">
    <location>
        <begin position="2"/>
        <end position="48"/>
    </location>
</feature>